<dbReference type="GO" id="GO:0000049">
    <property type="term" value="F:tRNA binding"/>
    <property type="evidence" value="ECO:0007669"/>
    <property type="project" value="InterPro"/>
</dbReference>
<dbReference type="SUPFAM" id="SSF52402">
    <property type="entry name" value="Adenine nucleotide alpha hydrolases-like"/>
    <property type="match status" value="1"/>
</dbReference>
<dbReference type="Pfam" id="PF10288">
    <property type="entry name" value="CTU2"/>
    <property type="match status" value="1"/>
</dbReference>
<protein>
    <recommendedName>
        <fullName evidence="3">Cytoplasmic tRNA 2-thiolation protein 2</fullName>
    </recommendedName>
</protein>
<organism evidence="4 5">
    <name type="scientific">Saxophila tyrrhenica</name>
    <dbReference type="NCBI Taxonomy" id="1690608"/>
    <lineage>
        <taxon>Eukaryota</taxon>
        <taxon>Fungi</taxon>
        <taxon>Dikarya</taxon>
        <taxon>Ascomycota</taxon>
        <taxon>Pezizomycotina</taxon>
        <taxon>Dothideomycetes</taxon>
        <taxon>Dothideomycetidae</taxon>
        <taxon>Mycosphaerellales</taxon>
        <taxon>Extremaceae</taxon>
        <taxon>Saxophila</taxon>
    </lineage>
</organism>
<dbReference type="GO" id="GO:0005829">
    <property type="term" value="C:cytosol"/>
    <property type="evidence" value="ECO:0007669"/>
    <property type="project" value="TreeGrafter"/>
</dbReference>
<evidence type="ECO:0000313" key="5">
    <source>
        <dbReference type="Proteomes" id="UP001337655"/>
    </source>
</evidence>
<name>A0AAV9P487_9PEZI</name>
<comment type="subcellular location">
    <subcellularLocation>
        <location evidence="3">Cytoplasm</location>
    </subcellularLocation>
</comment>
<dbReference type="PANTHER" id="PTHR20882">
    <property type="entry name" value="CYTOPLASMIC TRNA 2-THIOLATION PROTEIN 2"/>
    <property type="match status" value="1"/>
</dbReference>
<dbReference type="InterPro" id="IPR019407">
    <property type="entry name" value="CTU2"/>
</dbReference>
<evidence type="ECO:0000256" key="2">
    <source>
        <dbReference type="ARBA" id="ARBA00022694"/>
    </source>
</evidence>
<evidence type="ECO:0000256" key="1">
    <source>
        <dbReference type="ARBA" id="ARBA00022490"/>
    </source>
</evidence>
<dbReference type="InterPro" id="IPR014729">
    <property type="entry name" value="Rossmann-like_a/b/a_fold"/>
</dbReference>
<dbReference type="GeneID" id="89928659"/>
<comment type="caution">
    <text evidence="4">The sequence shown here is derived from an EMBL/GenBank/DDBJ whole genome shotgun (WGS) entry which is preliminary data.</text>
</comment>
<comment type="function">
    <text evidence="3">Plays a central role in 2-thiolation of mcm(5)S(2)U at tRNA wobble positions of tRNA(Lys), tRNA(Glu) and tRNA(Gln). May act by forming a heterodimer with NCS6 that ligates sulfur from thiocarboxylated URM1 onto the uridine of tRNAs at wobble position. Prior mcm(5) tRNA modification by the elongator complex is required for 2-thiolation. May also be involved in protein urmylation.</text>
</comment>
<comment type="pathway">
    <text evidence="3">tRNA modification; 5-methoxycarbonylmethyl-2-thiouridine-tRNA biosynthesis.</text>
</comment>
<dbReference type="AlphaFoldDB" id="A0AAV9P487"/>
<gene>
    <name evidence="3 4" type="primary">CTU2</name>
    <name evidence="3" type="synonym">NCS2</name>
    <name evidence="4" type="ORF">LTR77_007323</name>
</gene>
<dbReference type="RefSeq" id="XP_064657330.1">
    <property type="nucleotide sequence ID" value="XM_064804560.1"/>
</dbReference>
<accession>A0AAV9P487</accession>
<dbReference type="GO" id="GO:0016779">
    <property type="term" value="F:nucleotidyltransferase activity"/>
    <property type="evidence" value="ECO:0007669"/>
    <property type="project" value="UniProtKB-UniRule"/>
</dbReference>
<dbReference type="PANTHER" id="PTHR20882:SF14">
    <property type="entry name" value="CYTOPLASMIC TRNA 2-THIOLATION PROTEIN 2"/>
    <property type="match status" value="1"/>
</dbReference>
<dbReference type="Proteomes" id="UP001337655">
    <property type="component" value="Unassembled WGS sequence"/>
</dbReference>
<sequence length="358" mass="39336">MPGRRPIVPKDDSLCRRCQTNEPTITVRTEPLCNECFCRYVSTKVVKRMESFRVKYSDPGKERVLSLPLSFGACSTTLLHILSEHMKGQVERTGRSGYQLHIVHVDDGSGPTSKALLEKVKERFPEHTYSILPVSEVLSLDGVSPLLQPPLSSDANGDTSSQTEPSVLDLLATLPSATSRADTHRILLRRLITNFATNHNCESILWAHSTTRLAELTLAETAKGRGASLPWLVTDTASPSGPQNFYPMRELLTKEIIAFSSLTSPPLDDLILKAATKPAVSTKNTSIDDLMRQYFESVERDYPSIVANVVRTTGKLKAPGVGAEEERCELCEMPLGGAAPERSRLCYGCIRTLPGVRG</sequence>
<proteinExistence type="inferred from homology"/>
<evidence type="ECO:0000313" key="4">
    <source>
        <dbReference type="EMBL" id="KAK5167624.1"/>
    </source>
</evidence>
<evidence type="ECO:0000256" key="3">
    <source>
        <dbReference type="HAMAP-Rule" id="MF_03054"/>
    </source>
</evidence>
<keyword evidence="1 3" id="KW-0963">Cytoplasm</keyword>
<dbReference type="GO" id="GO:0016783">
    <property type="term" value="F:sulfurtransferase activity"/>
    <property type="evidence" value="ECO:0007669"/>
    <property type="project" value="TreeGrafter"/>
</dbReference>
<keyword evidence="5" id="KW-1185">Reference proteome</keyword>
<dbReference type="GO" id="GO:0032447">
    <property type="term" value="P:protein urmylation"/>
    <property type="evidence" value="ECO:0007669"/>
    <property type="project" value="UniProtKB-UniRule"/>
</dbReference>
<keyword evidence="2 3" id="KW-0819">tRNA processing</keyword>
<dbReference type="HAMAP" id="MF_03054">
    <property type="entry name" value="CTU2"/>
    <property type="match status" value="1"/>
</dbReference>
<dbReference type="EMBL" id="JAVRRT010000011">
    <property type="protein sequence ID" value="KAK5167624.1"/>
    <property type="molecule type" value="Genomic_DNA"/>
</dbReference>
<dbReference type="GO" id="GO:0002143">
    <property type="term" value="P:tRNA wobble position uridine thiolation"/>
    <property type="evidence" value="ECO:0007669"/>
    <property type="project" value="TreeGrafter"/>
</dbReference>
<dbReference type="Gene3D" id="3.40.50.620">
    <property type="entry name" value="HUPs"/>
    <property type="match status" value="1"/>
</dbReference>
<comment type="similarity">
    <text evidence="3">Belongs to the CTU2/NCS2 family.</text>
</comment>
<reference evidence="4 5" key="1">
    <citation type="submission" date="2023-08" db="EMBL/GenBank/DDBJ databases">
        <title>Black Yeasts Isolated from many extreme environments.</title>
        <authorList>
            <person name="Coleine C."/>
            <person name="Stajich J.E."/>
            <person name="Selbmann L."/>
        </authorList>
    </citation>
    <scope>NUCLEOTIDE SEQUENCE [LARGE SCALE GENOMIC DNA]</scope>
    <source>
        <strain evidence="4 5">CCFEE 5935</strain>
    </source>
</reference>